<dbReference type="EMBL" id="BRYB01001167">
    <property type="protein sequence ID" value="GMI19515.1"/>
    <property type="molecule type" value="Genomic_DNA"/>
</dbReference>
<accession>A0ABQ6M541</accession>
<keyword evidence="2" id="KW-1185">Reference proteome</keyword>
<comment type="caution">
    <text evidence="1">The sequence shown here is derived from an EMBL/GenBank/DDBJ whole genome shotgun (WGS) entry which is preliminary data.</text>
</comment>
<protein>
    <submittedName>
        <fullName evidence="1">Uncharacterized protein</fullName>
    </submittedName>
</protein>
<gene>
    <name evidence="1" type="ORF">TeGR_g13412</name>
</gene>
<organism evidence="1 2">
    <name type="scientific">Tetraparma gracilis</name>
    <dbReference type="NCBI Taxonomy" id="2962635"/>
    <lineage>
        <taxon>Eukaryota</taxon>
        <taxon>Sar</taxon>
        <taxon>Stramenopiles</taxon>
        <taxon>Ochrophyta</taxon>
        <taxon>Bolidophyceae</taxon>
        <taxon>Parmales</taxon>
        <taxon>Triparmaceae</taxon>
        <taxon>Tetraparma</taxon>
    </lineage>
</organism>
<evidence type="ECO:0000313" key="1">
    <source>
        <dbReference type="EMBL" id="GMI19515.1"/>
    </source>
</evidence>
<dbReference type="Proteomes" id="UP001165060">
    <property type="component" value="Unassembled WGS sequence"/>
</dbReference>
<reference evidence="1 2" key="1">
    <citation type="journal article" date="2023" name="Commun. Biol.">
        <title>Genome analysis of Parmales, the sister group of diatoms, reveals the evolutionary specialization of diatoms from phago-mixotrophs to photoautotrophs.</title>
        <authorList>
            <person name="Ban H."/>
            <person name="Sato S."/>
            <person name="Yoshikawa S."/>
            <person name="Yamada K."/>
            <person name="Nakamura Y."/>
            <person name="Ichinomiya M."/>
            <person name="Sato N."/>
            <person name="Blanc-Mathieu R."/>
            <person name="Endo H."/>
            <person name="Kuwata A."/>
            <person name="Ogata H."/>
        </authorList>
    </citation>
    <scope>NUCLEOTIDE SEQUENCE [LARGE SCALE GENOMIC DNA]</scope>
</reference>
<proteinExistence type="predicted"/>
<sequence>MLSLRIRVPSALSSQLLPFLSAHTDFLPIASAPPLSLSVWQRGAESPPGDSLALHSAGSNTILHLMSAPDPGSQSMLTRAAAAARGAAGMVSRTLGGEGRNAETVWIEEIGIADLDSAPPPPPPAPPPSNPLLLLTEIAVPFPNSSPLLETLMSSYPSPPRAAGVFTLSPSTPALRPLPTSSLDYFHTPPPCLTFHSSLPAASFPYPSAPLGSGAQHLPQLQLAVSPDADVRVDPLPAPRPYFLSGTSELLSSSVPSLQSANVTEAGSRDEMLGVGTCWDEFKVGYFSKGGESVQAKHAKASPNFSLRE</sequence>
<evidence type="ECO:0000313" key="2">
    <source>
        <dbReference type="Proteomes" id="UP001165060"/>
    </source>
</evidence>
<name>A0ABQ6M541_9STRA</name>